<evidence type="ECO:0000256" key="5">
    <source>
        <dbReference type="ARBA" id="ARBA00022660"/>
    </source>
</evidence>
<evidence type="ECO:0000256" key="6">
    <source>
        <dbReference type="ARBA" id="ARBA00022792"/>
    </source>
</evidence>
<reference evidence="15" key="1">
    <citation type="submission" date="2009-06" db="EMBL/GenBank/DDBJ databases">
        <title>Lepeophtheirus salmonis ESTs and full-length cDNAs.</title>
        <authorList>
            <person name="Yasuike M."/>
            <person name="von Schalburg K."/>
            <person name="Cooper G."/>
            <person name="Leong J."/>
            <person name="Jones S.R.M."/>
            <person name="Koop B.F."/>
        </authorList>
    </citation>
    <scope>NUCLEOTIDE SEQUENCE</scope>
    <source>
        <strain evidence="15">Pacific form</strain>
        <tissue evidence="15">Whole</tissue>
    </source>
</reference>
<accession>C1BVF5</accession>
<proteinExistence type="evidence at transcript level"/>
<keyword evidence="7" id="KW-0249">Electron transport</keyword>
<comment type="subunit">
    <text evidence="13">Component of the ubiquinol-cytochrome c oxidoreductase (cytochrome b-c1 complex, complex III, CIII), a multisubunit enzyme composed of 3 respiratory subunits cytochrome b, cytochrome c1 and Rieske protein, 2 core protein subunits, and additional low-molecular weight protein subunits. The complex exists as an obligatory dimer and forms supercomplexes (SCs) in the inner mitochondrial membrane with cytochrome c oxidase (complex IV, CIV).</text>
</comment>
<organism evidence="15">
    <name type="scientific">Lepeophtheirus salmonis</name>
    <name type="common">Salmon louse</name>
    <name type="synonym">Caligus salmonis</name>
    <dbReference type="NCBI Taxonomy" id="72036"/>
    <lineage>
        <taxon>Eukaryota</taxon>
        <taxon>Metazoa</taxon>
        <taxon>Ecdysozoa</taxon>
        <taxon>Arthropoda</taxon>
        <taxon>Crustacea</taxon>
        <taxon>Multicrustacea</taxon>
        <taxon>Hexanauplia</taxon>
        <taxon>Copepoda</taxon>
        <taxon>Siphonostomatoida</taxon>
        <taxon>Caligidae</taxon>
        <taxon>Lepeophtheirus</taxon>
    </lineage>
</organism>
<dbReference type="EMBL" id="BT078584">
    <property type="protein sequence ID" value="ACO13008.1"/>
    <property type="molecule type" value="mRNA"/>
</dbReference>
<evidence type="ECO:0000256" key="10">
    <source>
        <dbReference type="ARBA" id="ARBA00031021"/>
    </source>
</evidence>
<evidence type="ECO:0000313" key="15">
    <source>
        <dbReference type="EMBL" id="ACO13008.1"/>
    </source>
</evidence>
<name>C1BVF5_LEPSM</name>
<dbReference type="Pfam" id="PF02271">
    <property type="entry name" value="UCR_14kD"/>
    <property type="match status" value="1"/>
</dbReference>
<dbReference type="SUPFAM" id="SSF81524">
    <property type="entry name" value="14 kDa protein of cytochrome bc1 complex (Ubiquinol-cytochrome c reductase)"/>
    <property type="match status" value="1"/>
</dbReference>
<sequence length="124" mass="14484">MNSSLKLVTSSAFKQSVRGFKVPDSVRRWAFGVSGFNQYGLYRNDLMQETPEVVEALRRLPMPLQDERTFRIQRAMQLSLQKSILPKSEWVSFEENEEKGHYLDALLAEVKKEMEEKNSWAKKI</sequence>
<dbReference type="Gene3D" id="1.10.1090.10">
    <property type="entry name" value="Cytochrome b-c1 complex subunit 7"/>
    <property type="match status" value="1"/>
</dbReference>
<keyword evidence="8" id="KW-0496">Mitochondrion</keyword>
<dbReference type="AlphaFoldDB" id="C1BVF5"/>
<protein>
    <recommendedName>
        <fullName evidence="3">Cytochrome b-c1 complex subunit 7</fullName>
    </recommendedName>
    <alternativeName>
        <fullName evidence="11">Complex III subunit 7</fullName>
    </alternativeName>
    <alternativeName>
        <fullName evidence="10">Complex III subunit VII</fullName>
    </alternativeName>
    <alternativeName>
        <fullName evidence="12">Ubiquinol-cytochrome c reductase complex 14 kDa protein</fullName>
    </alternativeName>
</protein>
<comment type="subunit">
    <text evidence="14">Component of the ubiquinol-cytochrome c oxidoreductase (cytochrome b-c1 complex, complex III, CIII), a multisubunit enzyme composed of 11 subunits. The complex is composed of 3 respiratory subunits cytochrome b, cytochrome c1 and Rieske protein UQCRFS1, 2 core protein subunits UQCRC1/QCR1 and UQCRC2/QCR2, and 6 low-molecular weight protein subunits UQCRH/QCR6, UQCRB/QCR7, UQCRQ/QCR8, UQCR10/QCR9, UQCR11/QCR10 and subunit 9, the cleavage product of Rieske protein UQCRFS1. The complex exists as an obligatory dimer and forms supercomplexes (SCs) in the inner mitochondrial membrane with NADH-ubiquinone oxidoreductase (complex I, CI) and cytochrome c oxidase (complex IV, CIV), resulting in different assemblies (supercomplex SCI(1)III(2)IV(1) and megacomplex MCI(2)III(2)IV(2)).</text>
</comment>
<keyword evidence="5" id="KW-0679">Respiratory chain</keyword>
<evidence type="ECO:0000256" key="4">
    <source>
        <dbReference type="ARBA" id="ARBA00022448"/>
    </source>
</evidence>
<evidence type="ECO:0000256" key="1">
    <source>
        <dbReference type="ARBA" id="ARBA00004443"/>
    </source>
</evidence>
<comment type="subcellular location">
    <subcellularLocation>
        <location evidence="1">Mitochondrion inner membrane</location>
        <topology evidence="1">Peripheral membrane protein</topology>
        <orientation evidence="1">Matrix side</orientation>
    </subcellularLocation>
</comment>
<evidence type="ECO:0000256" key="9">
    <source>
        <dbReference type="ARBA" id="ARBA00023136"/>
    </source>
</evidence>
<gene>
    <name evidence="15" type="primary">QCR7</name>
</gene>
<dbReference type="GO" id="GO:0006122">
    <property type="term" value="P:mitochondrial electron transport, ubiquinol to cytochrome c"/>
    <property type="evidence" value="ECO:0007669"/>
    <property type="project" value="InterPro"/>
</dbReference>
<evidence type="ECO:0000256" key="11">
    <source>
        <dbReference type="ARBA" id="ARBA00031684"/>
    </source>
</evidence>
<dbReference type="FunFam" id="1.10.1090.10:FF:000001">
    <property type="entry name" value="Cytochrome b-c1 complex subunit 7"/>
    <property type="match status" value="1"/>
</dbReference>
<evidence type="ECO:0000256" key="12">
    <source>
        <dbReference type="ARBA" id="ARBA00032927"/>
    </source>
</evidence>
<evidence type="ECO:0000256" key="2">
    <source>
        <dbReference type="ARBA" id="ARBA00008554"/>
    </source>
</evidence>
<keyword evidence="4" id="KW-0813">Transport</keyword>
<dbReference type="InterPro" id="IPR036544">
    <property type="entry name" value="QCR7_sf"/>
</dbReference>
<dbReference type="GO" id="GO:0005743">
    <property type="term" value="C:mitochondrial inner membrane"/>
    <property type="evidence" value="ECO:0007669"/>
    <property type="project" value="UniProtKB-SubCell"/>
</dbReference>
<evidence type="ECO:0000256" key="8">
    <source>
        <dbReference type="ARBA" id="ARBA00023128"/>
    </source>
</evidence>
<dbReference type="InterPro" id="IPR003197">
    <property type="entry name" value="QCR7"/>
</dbReference>
<dbReference type="PANTHER" id="PTHR12022">
    <property type="entry name" value="UBIQUINOL-CYTOCHROME C REDUCTASE COMPLEX 14 KD PROTEIN"/>
    <property type="match status" value="1"/>
</dbReference>
<dbReference type="GO" id="GO:0045275">
    <property type="term" value="C:respiratory chain complex III"/>
    <property type="evidence" value="ECO:0007669"/>
    <property type="project" value="InterPro"/>
</dbReference>
<evidence type="ECO:0000256" key="13">
    <source>
        <dbReference type="ARBA" id="ARBA00038521"/>
    </source>
</evidence>
<dbReference type="PANTHER" id="PTHR12022:SF0">
    <property type="entry name" value="CYTOCHROME B-C1 COMPLEX SUBUNIT 7"/>
    <property type="match status" value="1"/>
</dbReference>
<keyword evidence="9" id="KW-0472">Membrane</keyword>
<keyword evidence="6" id="KW-0999">Mitochondrion inner membrane</keyword>
<evidence type="ECO:0000256" key="3">
    <source>
        <dbReference type="ARBA" id="ARBA00016323"/>
    </source>
</evidence>
<evidence type="ECO:0000256" key="7">
    <source>
        <dbReference type="ARBA" id="ARBA00022982"/>
    </source>
</evidence>
<dbReference type="OrthoDB" id="425749at2759"/>
<comment type="similarity">
    <text evidence="2">Belongs to the UQCRB/QCR7 family.</text>
</comment>
<evidence type="ECO:0000256" key="14">
    <source>
        <dbReference type="ARBA" id="ARBA00046393"/>
    </source>
</evidence>